<dbReference type="HAMAP" id="MF_01398">
    <property type="entry name" value="ATP_synth_b_bprime"/>
    <property type="match status" value="1"/>
</dbReference>
<evidence type="ECO:0000256" key="2">
    <source>
        <dbReference type="ARBA" id="ARBA00022448"/>
    </source>
</evidence>
<name>A0A948X3M7_9LACO</name>
<keyword evidence="5 13" id="KW-0812">Transmembrane</keyword>
<evidence type="ECO:0000256" key="3">
    <source>
        <dbReference type="ARBA" id="ARBA00022475"/>
    </source>
</evidence>
<dbReference type="InterPro" id="IPR002146">
    <property type="entry name" value="ATP_synth_b/b'su_bac/chlpt"/>
</dbReference>
<dbReference type="SUPFAM" id="SSF81573">
    <property type="entry name" value="F1F0 ATP synthase subunit B, membrane domain"/>
    <property type="match status" value="1"/>
</dbReference>
<comment type="similarity">
    <text evidence="1 13 14">Belongs to the ATPase B chain family.</text>
</comment>
<keyword evidence="8 13" id="KW-0406">Ion transport</keyword>
<proteinExistence type="inferred from homology"/>
<evidence type="ECO:0000256" key="1">
    <source>
        <dbReference type="ARBA" id="ARBA00005513"/>
    </source>
</evidence>
<keyword evidence="2 13" id="KW-0813">Transport</keyword>
<comment type="function">
    <text evidence="11 13">F(1)F(0) ATP synthase produces ATP from ADP in the presence of a proton or sodium gradient. F-type ATPases consist of two structural domains, F(1) containing the extramembraneous catalytic core and F(0) containing the membrane proton channel, linked together by a central stalk and a peripheral stalk. During catalysis, ATP synthesis in the catalytic domain of F(1) is coupled via a rotary mechanism of the central stalk subunits to proton translocation.</text>
</comment>
<dbReference type="EMBL" id="JAHLFS010000063">
    <property type="protein sequence ID" value="MBU3852090.1"/>
    <property type="molecule type" value="Genomic_DNA"/>
</dbReference>
<comment type="function">
    <text evidence="13">Component of the F(0) channel, it forms part of the peripheral stalk, linking F(1) to F(0).</text>
</comment>
<reference evidence="16" key="1">
    <citation type="journal article" date="2021" name="PeerJ">
        <title>Extensive microbial diversity within the chicken gut microbiome revealed by metagenomics and culture.</title>
        <authorList>
            <person name="Gilroy R."/>
            <person name="Ravi A."/>
            <person name="Getino M."/>
            <person name="Pursley I."/>
            <person name="Horton D.L."/>
            <person name="Alikhan N.F."/>
            <person name="Baker D."/>
            <person name="Gharbi K."/>
            <person name="Hall N."/>
            <person name="Watson M."/>
            <person name="Adriaenssens E.M."/>
            <person name="Foster-Nyarko E."/>
            <person name="Jarju S."/>
            <person name="Secka A."/>
            <person name="Antonio M."/>
            <person name="Oren A."/>
            <person name="Chaudhuri R.R."/>
            <person name="La Ragione R."/>
            <person name="Hildebrand F."/>
            <person name="Pallen M.J."/>
        </authorList>
    </citation>
    <scope>NUCLEOTIDE SEQUENCE</scope>
    <source>
        <strain evidence="16">F6-6636</strain>
    </source>
</reference>
<evidence type="ECO:0000256" key="7">
    <source>
        <dbReference type="ARBA" id="ARBA00022989"/>
    </source>
</evidence>
<dbReference type="NCBIfam" id="TIGR01144">
    <property type="entry name" value="ATP_synt_b"/>
    <property type="match status" value="1"/>
</dbReference>
<evidence type="ECO:0000313" key="17">
    <source>
        <dbReference type="Proteomes" id="UP000777303"/>
    </source>
</evidence>
<keyword evidence="3 13" id="KW-1003">Cell membrane</keyword>
<evidence type="ECO:0000256" key="10">
    <source>
        <dbReference type="ARBA" id="ARBA00023310"/>
    </source>
</evidence>
<comment type="caution">
    <text evidence="16">The sequence shown here is derived from an EMBL/GenBank/DDBJ whole genome shotgun (WGS) entry which is preliminary data.</text>
</comment>
<evidence type="ECO:0000256" key="15">
    <source>
        <dbReference type="SAM" id="Coils"/>
    </source>
</evidence>
<dbReference type="GO" id="GO:0045259">
    <property type="term" value="C:proton-transporting ATP synthase complex"/>
    <property type="evidence" value="ECO:0007669"/>
    <property type="project" value="UniProtKB-KW"/>
</dbReference>
<dbReference type="InterPro" id="IPR028987">
    <property type="entry name" value="ATP_synth_B-like_membr_sf"/>
</dbReference>
<evidence type="ECO:0000256" key="9">
    <source>
        <dbReference type="ARBA" id="ARBA00023136"/>
    </source>
</evidence>
<keyword evidence="10 13" id="KW-0066">ATP synthesis</keyword>
<dbReference type="Pfam" id="PF00430">
    <property type="entry name" value="ATP-synt_B"/>
    <property type="match status" value="1"/>
</dbReference>
<feature type="transmembrane region" description="Helical" evidence="13">
    <location>
        <begin position="20"/>
        <end position="38"/>
    </location>
</feature>
<evidence type="ECO:0000256" key="13">
    <source>
        <dbReference type="HAMAP-Rule" id="MF_01398"/>
    </source>
</evidence>
<evidence type="ECO:0000313" key="16">
    <source>
        <dbReference type="EMBL" id="MBU3852090.1"/>
    </source>
</evidence>
<dbReference type="GO" id="GO:0005886">
    <property type="term" value="C:plasma membrane"/>
    <property type="evidence" value="ECO:0007669"/>
    <property type="project" value="UniProtKB-SubCell"/>
</dbReference>
<comment type="subcellular location">
    <subcellularLocation>
        <location evidence="13">Cell membrane</location>
        <topology evidence="13">Single-pass membrane protein</topology>
    </subcellularLocation>
    <subcellularLocation>
        <location evidence="12">Endomembrane system</location>
        <topology evidence="12">Single-pass membrane protein</topology>
    </subcellularLocation>
</comment>
<keyword evidence="15" id="KW-0175">Coiled coil</keyword>
<evidence type="ECO:0000256" key="6">
    <source>
        <dbReference type="ARBA" id="ARBA00022781"/>
    </source>
</evidence>
<gene>
    <name evidence="13 16" type="primary">atpF</name>
    <name evidence="16" type="ORF">H9901_05265</name>
</gene>
<keyword evidence="7 13" id="KW-1133">Transmembrane helix</keyword>
<dbReference type="InterPro" id="IPR005864">
    <property type="entry name" value="ATP_synth_F0_bsu_bac"/>
</dbReference>
<keyword evidence="4 13" id="KW-0138">CF(0)</keyword>
<dbReference type="Gene3D" id="6.10.250.1580">
    <property type="match status" value="1"/>
</dbReference>
<dbReference type="PANTHER" id="PTHR33445">
    <property type="entry name" value="ATP SYNTHASE SUBUNIT B', CHLOROPLASTIC"/>
    <property type="match status" value="1"/>
</dbReference>
<evidence type="ECO:0000256" key="11">
    <source>
        <dbReference type="ARBA" id="ARBA00025198"/>
    </source>
</evidence>
<evidence type="ECO:0000256" key="8">
    <source>
        <dbReference type="ARBA" id="ARBA00023065"/>
    </source>
</evidence>
<reference evidence="16" key="2">
    <citation type="submission" date="2021-04" db="EMBL/GenBank/DDBJ databases">
        <authorList>
            <person name="Gilroy R."/>
        </authorList>
    </citation>
    <scope>NUCLEOTIDE SEQUENCE</scope>
    <source>
        <strain evidence="16">F6-6636</strain>
    </source>
</reference>
<protein>
    <recommendedName>
        <fullName evidence="13">ATP synthase subunit b</fullName>
    </recommendedName>
    <alternativeName>
        <fullName evidence="13">ATP synthase F(0) sector subunit b</fullName>
    </alternativeName>
    <alternativeName>
        <fullName evidence="13">ATPase subunit I</fullName>
    </alternativeName>
    <alternativeName>
        <fullName evidence="13">F-type ATPase subunit b</fullName>
        <shortName evidence="13">F-ATPase subunit b</shortName>
    </alternativeName>
</protein>
<comment type="subunit">
    <text evidence="13">F-type ATPases have 2 components, F(1) - the catalytic core - and F(0) - the membrane proton channel. F(1) has five subunits: alpha(3), beta(3), gamma(1), delta(1), epsilon(1). F(0) has three main subunits: a(1), b(2) and c(10-14). The alpha and beta chains form an alternating ring which encloses part of the gamma chain. F(1) is attached to F(0) by a central stalk formed by the gamma and epsilon chains, while a peripheral stalk is formed by the delta and b chains.</text>
</comment>
<dbReference type="GO" id="GO:0046933">
    <property type="term" value="F:proton-transporting ATP synthase activity, rotational mechanism"/>
    <property type="evidence" value="ECO:0007669"/>
    <property type="project" value="UniProtKB-UniRule"/>
</dbReference>
<evidence type="ECO:0000256" key="4">
    <source>
        <dbReference type="ARBA" id="ARBA00022547"/>
    </source>
</evidence>
<sequence>MATALVLGAAQGGLYVGDLLVISISFLILMLCVGKFAWKPVAKMMETRRNKITDDLDNAAKARQRANELADKREKELNNTRTEATQIVSEARQDGEAQRQAIVEQAQVEAKNLKENAQRDAQQAHIDALNSARAEVAQLSVDIASKLIGRELSASDHENLINTYIKDLGESHGTK</sequence>
<dbReference type="GO" id="GO:0012505">
    <property type="term" value="C:endomembrane system"/>
    <property type="evidence" value="ECO:0007669"/>
    <property type="project" value="UniProtKB-SubCell"/>
</dbReference>
<dbReference type="CDD" id="cd06503">
    <property type="entry name" value="ATP-synt_Fo_b"/>
    <property type="match status" value="1"/>
</dbReference>
<feature type="coiled-coil region" evidence="15">
    <location>
        <begin position="49"/>
        <end position="123"/>
    </location>
</feature>
<keyword evidence="9 13" id="KW-0472">Membrane</keyword>
<dbReference type="GO" id="GO:0046961">
    <property type="term" value="F:proton-transporting ATPase activity, rotational mechanism"/>
    <property type="evidence" value="ECO:0007669"/>
    <property type="project" value="TreeGrafter"/>
</dbReference>
<keyword evidence="6 13" id="KW-0375">Hydrogen ion transport</keyword>
<dbReference type="PANTHER" id="PTHR33445:SF1">
    <property type="entry name" value="ATP SYNTHASE SUBUNIT B"/>
    <property type="match status" value="1"/>
</dbReference>
<evidence type="ECO:0000256" key="14">
    <source>
        <dbReference type="RuleBase" id="RU003848"/>
    </source>
</evidence>
<evidence type="ECO:0000256" key="5">
    <source>
        <dbReference type="ARBA" id="ARBA00022692"/>
    </source>
</evidence>
<dbReference type="InterPro" id="IPR050059">
    <property type="entry name" value="ATP_synthase_B_chain"/>
</dbReference>
<organism evidence="16 17">
    <name type="scientific">Candidatus Paralactobacillus gallistercoris</name>
    <dbReference type="NCBI Taxonomy" id="2838724"/>
    <lineage>
        <taxon>Bacteria</taxon>
        <taxon>Bacillati</taxon>
        <taxon>Bacillota</taxon>
        <taxon>Bacilli</taxon>
        <taxon>Lactobacillales</taxon>
        <taxon>Lactobacillaceae</taxon>
        <taxon>Lactobacillus</taxon>
    </lineage>
</organism>
<dbReference type="Proteomes" id="UP000777303">
    <property type="component" value="Unassembled WGS sequence"/>
</dbReference>
<accession>A0A948X3M7</accession>
<dbReference type="AlphaFoldDB" id="A0A948X3M7"/>
<evidence type="ECO:0000256" key="12">
    <source>
        <dbReference type="ARBA" id="ARBA00037847"/>
    </source>
</evidence>